<dbReference type="InterPro" id="IPR000412">
    <property type="entry name" value="ABC_2_transport"/>
</dbReference>
<comment type="subcellular location">
    <subcellularLocation>
        <location evidence="6">Cell membrane</location>
        <topology evidence="6">Multi-pass membrane protein</topology>
    </subcellularLocation>
    <subcellularLocation>
        <location evidence="1">Membrane</location>
        <topology evidence="1">Multi-pass membrane protein</topology>
    </subcellularLocation>
</comment>
<keyword evidence="9" id="KW-1185">Reference proteome</keyword>
<dbReference type="InterPro" id="IPR013525">
    <property type="entry name" value="ABC2_TM"/>
</dbReference>
<evidence type="ECO:0000259" key="7">
    <source>
        <dbReference type="PROSITE" id="PS51012"/>
    </source>
</evidence>
<keyword evidence="3 6" id="KW-1133">Transmembrane helix</keyword>
<evidence type="ECO:0000256" key="5">
    <source>
        <dbReference type="ARBA" id="ARBA00023251"/>
    </source>
</evidence>
<keyword evidence="6" id="KW-0813">Transport</keyword>
<dbReference type="PANTHER" id="PTHR43027">
    <property type="entry name" value="DOXORUBICIN RESISTANCE ABC TRANSPORTER PERMEASE PROTEIN DRRC-RELATED"/>
    <property type="match status" value="1"/>
</dbReference>
<keyword evidence="4 6" id="KW-0472">Membrane</keyword>
<gene>
    <name evidence="8" type="ORF">FB473_002466</name>
</gene>
<evidence type="ECO:0000256" key="3">
    <source>
        <dbReference type="ARBA" id="ARBA00022989"/>
    </source>
</evidence>
<feature type="transmembrane region" description="Helical" evidence="6">
    <location>
        <begin position="245"/>
        <end position="269"/>
    </location>
</feature>
<feature type="transmembrane region" description="Helical" evidence="6">
    <location>
        <begin position="115"/>
        <end position="140"/>
    </location>
</feature>
<feature type="domain" description="ABC transmembrane type-2" evidence="7">
    <location>
        <begin position="36"/>
        <end position="275"/>
    </location>
</feature>
<dbReference type="PANTHER" id="PTHR43027:SF2">
    <property type="entry name" value="TRANSPORT PERMEASE PROTEIN"/>
    <property type="match status" value="1"/>
</dbReference>
<dbReference type="Proteomes" id="UP000749311">
    <property type="component" value="Unassembled WGS sequence"/>
</dbReference>
<evidence type="ECO:0000256" key="4">
    <source>
        <dbReference type="ARBA" id="ARBA00023136"/>
    </source>
</evidence>
<comment type="similarity">
    <text evidence="6">Belongs to the ABC-2 integral membrane protein family.</text>
</comment>
<dbReference type="InterPro" id="IPR047817">
    <property type="entry name" value="ABC2_TM_bact-type"/>
</dbReference>
<keyword evidence="6" id="KW-1003">Cell membrane</keyword>
<evidence type="ECO:0000313" key="9">
    <source>
        <dbReference type="Proteomes" id="UP000749311"/>
    </source>
</evidence>
<reference evidence="8 9" key="1">
    <citation type="submission" date="2020-02" db="EMBL/GenBank/DDBJ databases">
        <title>Sequencing the genomes of 1000 actinobacteria strains.</title>
        <authorList>
            <person name="Klenk H.-P."/>
        </authorList>
    </citation>
    <scope>NUCLEOTIDE SEQUENCE [LARGE SCALE GENOMIC DNA]</scope>
    <source>
        <strain evidence="8 9">DSM 19609</strain>
    </source>
</reference>
<feature type="transmembrane region" description="Helical" evidence="6">
    <location>
        <begin position="71"/>
        <end position="94"/>
    </location>
</feature>
<feature type="transmembrane region" description="Helical" evidence="6">
    <location>
        <begin position="39"/>
        <end position="59"/>
    </location>
</feature>
<sequence length="275" mass="29394">MSAIASPTTAPAEPSTVALGLSRAVFEIRGYFRRGDQMFFTFLFPIVMLAIFSTAFSGLDLGPDLTAASYYLPAMLAAGILTSGLQNLGIDIATERHDGTLKRLAGTPLSPASYFIGKIGQVLATGVTQAALLIAIGHVVFGVDLPDDAGRWLVFAWVLLLGLATSALIGIAIAQLPRSAKSAGAVITPVVLVLQFISGVYLQFSMLPEWLQNLASVFPLKWMAQGMRYVFLPDSLAAMEQGGNWNLTGVALSLAGWLVVGFVVARLTFRWIRKD</sequence>
<proteinExistence type="inferred from homology"/>
<dbReference type="Pfam" id="PF01061">
    <property type="entry name" value="ABC2_membrane"/>
    <property type="match status" value="1"/>
</dbReference>
<keyword evidence="2 6" id="KW-0812">Transmembrane</keyword>
<dbReference type="PROSITE" id="PS51012">
    <property type="entry name" value="ABC_TM2"/>
    <property type="match status" value="1"/>
</dbReference>
<feature type="transmembrane region" description="Helical" evidence="6">
    <location>
        <begin position="186"/>
        <end position="204"/>
    </location>
</feature>
<keyword evidence="5" id="KW-0046">Antibiotic resistance</keyword>
<evidence type="ECO:0000256" key="2">
    <source>
        <dbReference type="ARBA" id="ARBA00022692"/>
    </source>
</evidence>
<dbReference type="InterPro" id="IPR052902">
    <property type="entry name" value="ABC-2_transporter"/>
</dbReference>
<name>A0ABX0SM37_9ACTN</name>
<evidence type="ECO:0000256" key="1">
    <source>
        <dbReference type="ARBA" id="ARBA00004141"/>
    </source>
</evidence>
<evidence type="ECO:0000256" key="6">
    <source>
        <dbReference type="RuleBase" id="RU361157"/>
    </source>
</evidence>
<protein>
    <recommendedName>
        <fullName evidence="6">Transport permease protein</fullName>
    </recommendedName>
</protein>
<organism evidence="8 9">
    <name type="scientific">Brooklawnia cerclae</name>
    <dbReference type="NCBI Taxonomy" id="349934"/>
    <lineage>
        <taxon>Bacteria</taxon>
        <taxon>Bacillati</taxon>
        <taxon>Actinomycetota</taxon>
        <taxon>Actinomycetes</taxon>
        <taxon>Propionibacteriales</taxon>
        <taxon>Propionibacteriaceae</taxon>
        <taxon>Brooklawnia</taxon>
    </lineage>
</organism>
<dbReference type="EMBL" id="JAAMOZ010000001">
    <property type="protein sequence ID" value="NIH57821.1"/>
    <property type="molecule type" value="Genomic_DNA"/>
</dbReference>
<dbReference type="PIRSF" id="PIRSF006648">
    <property type="entry name" value="DrrB"/>
    <property type="match status" value="1"/>
</dbReference>
<comment type="caution">
    <text evidence="8">The sequence shown here is derived from an EMBL/GenBank/DDBJ whole genome shotgun (WGS) entry which is preliminary data.</text>
</comment>
<accession>A0ABX0SM37</accession>
<evidence type="ECO:0000313" key="8">
    <source>
        <dbReference type="EMBL" id="NIH57821.1"/>
    </source>
</evidence>
<dbReference type="RefSeq" id="WP_167168160.1">
    <property type="nucleotide sequence ID" value="NZ_BAAAOO010000007.1"/>
</dbReference>
<feature type="transmembrane region" description="Helical" evidence="6">
    <location>
        <begin position="152"/>
        <end position="174"/>
    </location>
</feature>